<dbReference type="RefSeq" id="WP_204199222.1">
    <property type="nucleotide sequence ID" value="NZ_JAFEMC010000003.1"/>
</dbReference>
<gene>
    <name evidence="2" type="ORF">ILT43_12145</name>
</gene>
<dbReference type="Pfam" id="PF04860">
    <property type="entry name" value="Phage_portal"/>
    <property type="match status" value="1"/>
</dbReference>
<evidence type="ECO:0000256" key="1">
    <source>
        <dbReference type="SAM" id="MobiDB-lite"/>
    </source>
</evidence>
<dbReference type="EMBL" id="JAFEMC010000003">
    <property type="protein sequence ID" value="MBM6577124.1"/>
    <property type="molecule type" value="Genomic_DNA"/>
</dbReference>
<name>A0ABS2DAT8_9SPHN</name>
<sequence>MATFFERAIDWMEDRKTGSVTDKKYGPDPVYPDAATPDQILLDIKASLDSAGETVNRATALQVSAVAACARVISQGMAQVSCRVMREDGKGSLVEAKDHALYMLLNRKPNDWQTSFEFREQIGLHLALNSNAYVFKNTVRSKVVELYAFPPENVAVKQNDDMSLSYQVTTNGRIMNVPAAEMWHIRGPSLNGICGDPTIERARRTVGLALATEKYGAKLFENGARPGGIITSKSDATPLTTEQRIQLKNMWAEQHQGTANAHKTLMLPYNLEFTEVSSTANDAQWIESRRFLIEEVCRFFGVQPIMVMQTGATSYASVEQMFLSHLVHTLMPWYERFEQSADANLLTEREIKDGYCVKLNGNALLRGSTAERTAYYTQMVTLGVMTVNEVRVREDMTMSDDPEANKLRAAANLFGYEPTTTPEPTPNQNEVSK</sequence>
<organism evidence="2 3">
    <name type="scientific">Sphingomonas longa</name>
    <dbReference type="NCBI Taxonomy" id="2778730"/>
    <lineage>
        <taxon>Bacteria</taxon>
        <taxon>Pseudomonadati</taxon>
        <taxon>Pseudomonadota</taxon>
        <taxon>Alphaproteobacteria</taxon>
        <taxon>Sphingomonadales</taxon>
        <taxon>Sphingomonadaceae</taxon>
        <taxon>Sphingomonas</taxon>
    </lineage>
</organism>
<dbReference type="NCBIfam" id="TIGR01537">
    <property type="entry name" value="portal_HK97"/>
    <property type="match status" value="1"/>
</dbReference>
<dbReference type="Proteomes" id="UP000763641">
    <property type="component" value="Unassembled WGS sequence"/>
</dbReference>
<feature type="region of interest" description="Disordered" evidence="1">
    <location>
        <begin position="412"/>
        <end position="433"/>
    </location>
</feature>
<dbReference type="InterPro" id="IPR006427">
    <property type="entry name" value="Portal_HK97"/>
</dbReference>
<keyword evidence="3" id="KW-1185">Reference proteome</keyword>
<proteinExistence type="predicted"/>
<evidence type="ECO:0000313" key="3">
    <source>
        <dbReference type="Proteomes" id="UP000763641"/>
    </source>
</evidence>
<dbReference type="InterPro" id="IPR006944">
    <property type="entry name" value="Phage/GTA_portal"/>
</dbReference>
<comment type="caution">
    <text evidence="2">The sequence shown here is derived from an EMBL/GenBank/DDBJ whole genome shotgun (WGS) entry which is preliminary data.</text>
</comment>
<evidence type="ECO:0000313" key="2">
    <source>
        <dbReference type="EMBL" id="MBM6577124.1"/>
    </source>
</evidence>
<protein>
    <submittedName>
        <fullName evidence="2">Phage portal protein</fullName>
    </submittedName>
</protein>
<accession>A0ABS2DAT8</accession>
<reference evidence="2 3" key="1">
    <citation type="submission" date="2020-12" db="EMBL/GenBank/DDBJ databases">
        <title>Sphingomonas sp.</title>
        <authorList>
            <person name="Kim M.K."/>
        </authorList>
    </citation>
    <scope>NUCLEOTIDE SEQUENCE [LARGE SCALE GENOMIC DNA]</scope>
    <source>
        <strain evidence="2 3">BT552</strain>
    </source>
</reference>